<dbReference type="SUPFAM" id="SSF52540">
    <property type="entry name" value="P-loop containing nucleoside triphosphate hydrolases"/>
    <property type="match status" value="1"/>
</dbReference>
<sequence>MALKVIGAGFGRTGTKSLQIALEKLGFDNCYHMEALFRNPSDVTHWENAYLEKETDWNSLFKNYKSAVDFPSSMYYKELADFYPDSKIILTIRDPEKWYKSAYSTIFSFDPGPKIKLKMLFSMLFSSKARNLFKVIKLNEKSIWGKYFEGKFEDKNYTIQKFKDHIEEVKKSIPKERLLIFQPSDGWGPLCKFLEVEIPSDPFPNSNKRENFNLWARGIVSDVLK</sequence>
<evidence type="ECO:0000313" key="1">
    <source>
        <dbReference type="EMBL" id="MEF3077389.1"/>
    </source>
</evidence>
<dbReference type="Gene3D" id="3.40.50.300">
    <property type="entry name" value="P-loop containing nucleotide triphosphate hydrolases"/>
    <property type="match status" value="1"/>
</dbReference>
<dbReference type="EMBL" id="JAZHOU010000001">
    <property type="protein sequence ID" value="MEF3077389.1"/>
    <property type="molecule type" value="Genomic_DNA"/>
</dbReference>
<dbReference type="PANTHER" id="PTHR36978:SF4">
    <property type="entry name" value="P-LOOP CONTAINING NUCLEOSIDE TRIPHOSPHATE HYDROLASE PROTEIN"/>
    <property type="match status" value="1"/>
</dbReference>
<reference evidence="1 2" key="1">
    <citation type="submission" date="2024-02" db="EMBL/GenBank/DDBJ databases">
        <title>Winogradskyella poriferorum JCM 12885.</title>
        <authorList>
            <person name="Zhang D.-F."/>
            <person name="Fu Z.-Y."/>
        </authorList>
    </citation>
    <scope>NUCLEOTIDE SEQUENCE [LARGE SCALE GENOMIC DNA]</scope>
    <source>
        <strain evidence="1 2">JCM 12885</strain>
    </source>
</reference>
<accession>A0ABU7W0D1</accession>
<organism evidence="1 2">
    <name type="scientific">Winogradskyella poriferorum</name>
    <dbReference type="NCBI Taxonomy" id="307627"/>
    <lineage>
        <taxon>Bacteria</taxon>
        <taxon>Pseudomonadati</taxon>
        <taxon>Bacteroidota</taxon>
        <taxon>Flavobacteriia</taxon>
        <taxon>Flavobacteriales</taxon>
        <taxon>Flavobacteriaceae</taxon>
        <taxon>Winogradskyella</taxon>
    </lineage>
</organism>
<gene>
    <name evidence="1" type="ORF">V1468_00100</name>
</gene>
<dbReference type="InterPro" id="IPR027417">
    <property type="entry name" value="P-loop_NTPase"/>
</dbReference>
<name>A0ABU7W0D1_9FLAO</name>
<evidence type="ECO:0000313" key="2">
    <source>
        <dbReference type="Proteomes" id="UP001356704"/>
    </source>
</evidence>
<keyword evidence="2" id="KW-1185">Reference proteome</keyword>
<proteinExistence type="predicted"/>
<dbReference type="PANTHER" id="PTHR36978">
    <property type="entry name" value="P-LOOP CONTAINING NUCLEOTIDE TRIPHOSPHATE HYDROLASE"/>
    <property type="match status" value="1"/>
</dbReference>
<protein>
    <submittedName>
        <fullName evidence="1">Sulfotransferase family protein</fullName>
    </submittedName>
</protein>
<dbReference type="Proteomes" id="UP001356704">
    <property type="component" value="Unassembled WGS sequence"/>
</dbReference>
<dbReference type="Pfam" id="PF17784">
    <property type="entry name" value="Sulfotransfer_4"/>
    <property type="match status" value="1"/>
</dbReference>
<dbReference type="RefSeq" id="WP_331808232.1">
    <property type="nucleotide sequence ID" value="NZ_JAZHOU010000001.1"/>
</dbReference>
<dbReference type="InterPro" id="IPR040632">
    <property type="entry name" value="Sulfotransfer_4"/>
</dbReference>
<comment type="caution">
    <text evidence="1">The sequence shown here is derived from an EMBL/GenBank/DDBJ whole genome shotgun (WGS) entry which is preliminary data.</text>
</comment>